<dbReference type="OrthoDB" id="504981at2"/>
<name>A0A2W2CTI6_9ACTN</name>
<dbReference type="EMBL" id="POTX01000162">
    <property type="protein sequence ID" value="PZF91709.1"/>
    <property type="molecule type" value="Genomic_DNA"/>
</dbReference>
<feature type="chain" id="PRO_5016019251" evidence="1">
    <location>
        <begin position="34"/>
        <end position="320"/>
    </location>
</feature>
<evidence type="ECO:0000313" key="3">
    <source>
        <dbReference type="Proteomes" id="UP000248627"/>
    </source>
</evidence>
<dbReference type="Proteomes" id="UP000248627">
    <property type="component" value="Unassembled WGS sequence"/>
</dbReference>
<proteinExistence type="predicted"/>
<dbReference type="AlphaFoldDB" id="A0A2W2CTI6"/>
<feature type="signal peptide" evidence="1">
    <location>
        <begin position="1"/>
        <end position="33"/>
    </location>
</feature>
<accession>A0A2W2CTI6</accession>
<evidence type="ECO:0000256" key="1">
    <source>
        <dbReference type="SAM" id="SignalP"/>
    </source>
</evidence>
<dbReference type="SUPFAM" id="SSF63825">
    <property type="entry name" value="YWTD domain"/>
    <property type="match status" value="1"/>
</dbReference>
<gene>
    <name evidence="2" type="ORF">C1I93_20910</name>
</gene>
<organism evidence="2 3">
    <name type="scientific">Micromonospora endophytica</name>
    <dbReference type="NCBI Taxonomy" id="515350"/>
    <lineage>
        <taxon>Bacteria</taxon>
        <taxon>Bacillati</taxon>
        <taxon>Actinomycetota</taxon>
        <taxon>Actinomycetes</taxon>
        <taxon>Micromonosporales</taxon>
        <taxon>Micromonosporaceae</taxon>
        <taxon>Micromonospora</taxon>
    </lineage>
</organism>
<protein>
    <submittedName>
        <fullName evidence="2">Superoxide dismutase</fullName>
    </submittedName>
</protein>
<keyword evidence="3" id="KW-1185">Reference proteome</keyword>
<sequence length="320" mass="33582">MGRNTVNRTCRTVLTTVLAMALVAGTATTPAQATAEKTGGVGPTSIALPDGFQPEGIATAGRYAYLGSRATGAIYRADLVTGAGRLLSPATGTPSLGLAVDHRARLFVAGGAAGDARVVDTRTGRVLASYRFADAPTFVNDVILTEQAAYFTDSYRPVLYRLPLSGRGKLPPPDGFTTIPLTGDFAQVDTGINLNGIVRTPDRTGLLVVQSNTGILFRVDPATGATRTVDVPGHTFTNGDGLLLVGRTLYVVQNRLNQIAVVRLRPDGTAGQLTGLITDPHFDVPTTVAAAFGRLYLPNARFTTPPTESTSYTVVAVRPR</sequence>
<evidence type="ECO:0000313" key="2">
    <source>
        <dbReference type="EMBL" id="PZF91709.1"/>
    </source>
</evidence>
<keyword evidence="1" id="KW-0732">Signal</keyword>
<reference evidence="2 3" key="1">
    <citation type="submission" date="2018-01" db="EMBL/GenBank/DDBJ databases">
        <title>Draft genome sequence of Jishengella endophytica.</title>
        <authorList>
            <person name="Sahin N."/>
            <person name="Ay H."/>
            <person name="Saygin H."/>
        </authorList>
    </citation>
    <scope>NUCLEOTIDE SEQUENCE [LARGE SCALE GENOMIC DNA]</scope>
    <source>
        <strain evidence="2 3">DSM 45430</strain>
    </source>
</reference>
<dbReference type="Gene3D" id="2.120.10.30">
    <property type="entry name" value="TolB, C-terminal domain"/>
    <property type="match status" value="1"/>
</dbReference>
<dbReference type="InterPro" id="IPR011042">
    <property type="entry name" value="6-blade_b-propeller_TolB-like"/>
</dbReference>
<comment type="caution">
    <text evidence="2">The sequence shown here is derived from an EMBL/GenBank/DDBJ whole genome shotgun (WGS) entry which is preliminary data.</text>
</comment>